<gene>
    <name evidence="2" type="ORF">ACFOET_05500</name>
</gene>
<evidence type="ECO:0000313" key="3">
    <source>
        <dbReference type="Proteomes" id="UP001595526"/>
    </source>
</evidence>
<keyword evidence="1" id="KW-1133">Transmembrane helix</keyword>
<accession>A0ABV7JLY5</accession>
<dbReference type="RefSeq" id="WP_379020395.1">
    <property type="nucleotide sequence ID" value="NZ_JBHRTA010000012.1"/>
</dbReference>
<keyword evidence="3" id="KW-1185">Reference proteome</keyword>
<keyword evidence="1" id="KW-0472">Membrane</keyword>
<protein>
    <submittedName>
        <fullName evidence="2">Uncharacterized protein</fullName>
    </submittedName>
</protein>
<name>A0ABV7JLY5_9SPHI</name>
<organism evidence="2 3">
    <name type="scientific">Parapedobacter deserti</name>
    <dbReference type="NCBI Taxonomy" id="1912957"/>
    <lineage>
        <taxon>Bacteria</taxon>
        <taxon>Pseudomonadati</taxon>
        <taxon>Bacteroidota</taxon>
        <taxon>Sphingobacteriia</taxon>
        <taxon>Sphingobacteriales</taxon>
        <taxon>Sphingobacteriaceae</taxon>
        <taxon>Parapedobacter</taxon>
    </lineage>
</organism>
<reference evidence="3" key="1">
    <citation type="journal article" date="2019" name="Int. J. Syst. Evol. Microbiol.">
        <title>The Global Catalogue of Microorganisms (GCM) 10K type strain sequencing project: providing services to taxonomists for standard genome sequencing and annotation.</title>
        <authorList>
            <consortium name="The Broad Institute Genomics Platform"/>
            <consortium name="The Broad Institute Genome Sequencing Center for Infectious Disease"/>
            <person name="Wu L."/>
            <person name="Ma J."/>
        </authorList>
    </citation>
    <scope>NUCLEOTIDE SEQUENCE [LARGE SCALE GENOMIC DNA]</scope>
    <source>
        <strain evidence="3">KCTC 52416</strain>
    </source>
</reference>
<keyword evidence="1" id="KW-0812">Transmembrane</keyword>
<sequence>MEKSNKSVANRAKMVKVLLKTTGVILFLMVALLVWFDQSRSFYCLSENKCVTVWKRLGNKCYIVPGKYYGIFKPSDNYIKTTNTGYVDVIFLNDISLLVDIEDNAKIIRHPGKNLIELYSNNKAVNDSLYTYFDGKYHKYKNEVEYISIDIKENYAINKAGRKLR</sequence>
<comment type="caution">
    <text evidence="2">The sequence shown here is derived from an EMBL/GenBank/DDBJ whole genome shotgun (WGS) entry which is preliminary data.</text>
</comment>
<evidence type="ECO:0000256" key="1">
    <source>
        <dbReference type="SAM" id="Phobius"/>
    </source>
</evidence>
<feature type="transmembrane region" description="Helical" evidence="1">
    <location>
        <begin position="17"/>
        <end position="36"/>
    </location>
</feature>
<proteinExistence type="predicted"/>
<dbReference type="Proteomes" id="UP001595526">
    <property type="component" value="Unassembled WGS sequence"/>
</dbReference>
<dbReference type="EMBL" id="JBHRTA010000012">
    <property type="protein sequence ID" value="MFC3197061.1"/>
    <property type="molecule type" value="Genomic_DNA"/>
</dbReference>
<evidence type="ECO:0000313" key="2">
    <source>
        <dbReference type="EMBL" id="MFC3197061.1"/>
    </source>
</evidence>